<evidence type="ECO:0000313" key="2">
    <source>
        <dbReference type="EMBL" id="EDM08502.1"/>
    </source>
</evidence>
<sequence length="49" mass="5590">MAWKRPKSGADPHQTVRIPSHQPEQSSSRKQRTALTSCLWTFVHGHAHD</sequence>
<dbReference type="EMBL" id="CH473980">
    <property type="protein sequence ID" value="EDM08502.1"/>
    <property type="molecule type" value="Genomic_DNA"/>
</dbReference>
<gene>
    <name evidence="2" type="ORF">rCG_24656</name>
</gene>
<name>A6JBX5_RAT</name>
<feature type="compositionally biased region" description="Polar residues" evidence="1">
    <location>
        <begin position="22"/>
        <end position="33"/>
    </location>
</feature>
<evidence type="ECO:0000313" key="3">
    <source>
        <dbReference type="Proteomes" id="UP000234681"/>
    </source>
</evidence>
<feature type="region of interest" description="Disordered" evidence="1">
    <location>
        <begin position="1"/>
        <end position="33"/>
    </location>
</feature>
<accession>A6JBX5</accession>
<reference evidence="3" key="1">
    <citation type="submission" date="2005-09" db="EMBL/GenBank/DDBJ databases">
        <authorList>
            <person name="Mural R.J."/>
            <person name="Li P.W."/>
            <person name="Adams M.D."/>
            <person name="Amanatides P.G."/>
            <person name="Baden-Tillson H."/>
            <person name="Barnstead M."/>
            <person name="Chin S.H."/>
            <person name="Dew I."/>
            <person name="Evans C.A."/>
            <person name="Ferriera S."/>
            <person name="Flanigan M."/>
            <person name="Fosler C."/>
            <person name="Glodek A."/>
            <person name="Gu Z."/>
            <person name="Holt R.A."/>
            <person name="Jennings D."/>
            <person name="Kraft C.L."/>
            <person name="Lu F."/>
            <person name="Nguyen T."/>
            <person name="Nusskern D.R."/>
            <person name="Pfannkoch C.M."/>
            <person name="Sitter C."/>
            <person name="Sutton G.G."/>
            <person name="Venter J.C."/>
            <person name="Wang Z."/>
            <person name="Woodage T."/>
            <person name="Zheng X.H."/>
            <person name="Zhong F."/>
        </authorList>
    </citation>
    <scope>NUCLEOTIDE SEQUENCE [LARGE SCALE GENOMIC DNA]</scope>
    <source>
        <strain>BN</strain>
        <strain evidence="3">Sprague-Dawley</strain>
    </source>
</reference>
<dbReference type="AlphaFoldDB" id="A6JBX5"/>
<dbReference type="Proteomes" id="UP000234681">
    <property type="component" value="Chromosome 1"/>
</dbReference>
<organism evidence="2 3">
    <name type="scientific">Rattus norvegicus</name>
    <name type="common">Rat</name>
    <dbReference type="NCBI Taxonomy" id="10116"/>
    <lineage>
        <taxon>Eukaryota</taxon>
        <taxon>Metazoa</taxon>
        <taxon>Chordata</taxon>
        <taxon>Craniata</taxon>
        <taxon>Vertebrata</taxon>
        <taxon>Euteleostomi</taxon>
        <taxon>Mammalia</taxon>
        <taxon>Eutheria</taxon>
        <taxon>Euarchontoglires</taxon>
        <taxon>Glires</taxon>
        <taxon>Rodentia</taxon>
        <taxon>Myomorpha</taxon>
        <taxon>Muroidea</taxon>
        <taxon>Muridae</taxon>
        <taxon>Murinae</taxon>
        <taxon>Rattus</taxon>
    </lineage>
</organism>
<evidence type="ECO:0000256" key="1">
    <source>
        <dbReference type="SAM" id="MobiDB-lite"/>
    </source>
</evidence>
<protein>
    <submittedName>
        <fullName evidence="2">RCG24656</fullName>
    </submittedName>
</protein>
<proteinExistence type="predicted"/>